<accession>A0A5J4RGW2</accession>
<evidence type="ECO:0000313" key="1">
    <source>
        <dbReference type="EMBL" id="KAA6332892.1"/>
    </source>
</evidence>
<protein>
    <submittedName>
        <fullName evidence="1">Uncharacterized protein</fullName>
    </submittedName>
</protein>
<proteinExistence type="predicted"/>
<name>A0A5J4RGW2_9ZZZZ</name>
<comment type="caution">
    <text evidence="1">The sequence shown here is derived from an EMBL/GenBank/DDBJ whole genome shotgun (WGS) entry which is preliminary data.</text>
</comment>
<dbReference type="AlphaFoldDB" id="A0A5J4RGW2"/>
<gene>
    <name evidence="1" type="ORF">EZS27_018648</name>
</gene>
<dbReference type="EMBL" id="SNRY01001183">
    <property type="protein sequence ID" value="KAA6332892.1"/>
    <property type="molecule type" value="Genomic_DNA"/>
</dbReference>
<reference evidence="1" key="1">
    <citation type="submission" date="2019-03" db="EMBL/GenBank/DDBJ databases">
        <title>Single cell metagenomics reveals metabolic interactions within the superorganism composed of flagellate Streblomastix strix and complex community of Bacteroidetes bacteria on its surface.</title>
        <authorList>
            <person name="Treitli S.C."/>
            <person name="Kolisko M."/>
            <person name="Husnik F."/>
            <person name="Keeling P."/>
            <person name="Hampl V."/>
        </authorList>
    </citation>
    <scope>NUCLEOTIDE SEQUENCE</scope>
    <source>
        <strain evidence="1">STM</strain>
    </source>
</reference>
<organism evidence="1">
    <name type="scientific">termite gut metagenome</name>
    <dbReference type="NCBI Taxonomy" id="433724"/>
    <lineage>
        <taxon>unclassified sequences</taxon>
        <taxon>metagenomes</taxon>
        <taxon>organismal metagenomes</taxon>
    </lineage>
</organism>
<sequence length="36" mass="4286">MLNFARKNGTKISKYKIRGNMGLFDTQIHKEKLYIK</sequence>